<feature type="domain" description="C2H2-type" evidence="10">
    <location>
        <begin position="308"/>
        <end position="335"/>
    </location>
</feature>
<evidence type="ECO:0000259" key="10">
    <source>
        <dbReference type="PROSITE" id="PS50157"/>
    </source>
</evidence>
<keyword evidence="12" id="KW-1185">Reference proteome</keyword>
<comment type="similarity">
    <text evidence="2">Belongs to the krueppel C2H2-type zinc-finger protein family.</text>
</comment>
<evidence type="ECO:0000256" key="1">
    <source>
        <dbReference type="ARBA" id="ARBA00004123"/>
    </source>
</evidence>
<evidence type="ECO:0000256" key="7">
    <source>
        <dbReference type="ARBA" id="ARBA00023242"/>
    </source>
</evidence>
<evidence type="ECO:0000256" key="2">
    <source>
        <dbReference type="ARBA" id="ARBA00006991"/>
    </source>
</evidence>
<dbReference type="FunFam" id="3.30.160.60:FF:001498">
    <property type="entry name" value="Zinc finger protein 404"/>
    <property type="match status" value="1"/>
</dbReference>
<dbReference type="InterPro" id="IPR013087">
    <property type="entry name" value="Znf_C2H2_type"/>
</dbReference>
<dbReference type="FunFam" id="3.30.160.60:FF:002343">
    <property type="entry name" value="Zinc finger protein 33A"/>
    <property type="match status" value="1"/>
</dbReference>
<dbReference type="Pfam" id="PF00096">
    <property type="entry name" value="zf-C2H2"/>
    <property type="match status" value="2"/>
</dbReference>
<dbReference type="GO" id="GO:0008270">
    <property type="term" value="F:zinc ion binding"/>
    <property type="evidence" value="ECO:0007669"/>
    <property type="project" value="UniProtKB-KW"/>
</dbReference>
<proteinExistence type="inferred from homology"/>
<dbReference type="PROSITE" id="PS00028">
    <property type="entry name" value="ZINC_FINGER_C2H2_1"/>
    <property type="match status" value="4"/>
</dbReference>
<name>A0AA35JY86_9SAUR</name>
<dbReference type="FunFam" id="3.30.160.60:FF:000358">
    <property type="entry name" value="zinc finger protein 24"/>
    <property type="match status" value="1"/>
</dbReference>
<dbReference type="GO" id="GO:0000981">
    <property type="term" value="F:DNA-binding transcription factor activity, RNA polymerase II-specific"/>
    <property type="evidence" value="ECO:0007669"/>
    <property type="project" value="TreeGrafter"/>
</dbReference>
<dbReference type="PANTHER" id="PTHR23235:SF178">
    <property type="entry name" value="C2H2-TYPE DOMAIN-CONTAINING PROTEIN-RELATED"/>
    <property type="match status" value="1"/>
</dbReference>
<evidence type="ECO:0000256" key="4">
    <source>
        <dbReference type="ARBA" id="ARBA00022737"/>
    </source>
</evidence>
<evidence type="ECO:0000313" key="12">
    <source>
        <dbReference type="Proteomes" id="UP001178461"/>
    </source>
</evidence>
<evidence type="ECO:0000256" key="6">
    <source>
        <dbReference type="ARBA" id="ARBA00022833"/>
    </source>
</evidence>
<dbReference type="SUPFAM" id="SSF57667">
    <property type="entry name" value="beta-beta-alpha zinc fingers"/>
    <property type="match status" value="2"/>
</dbReference>
<dbReference type="GO" id="GO:0000978">
    <property type="term" value="F:RNA polymerase II cis-regulatory region sequence-specific DNA binding"/>
    <property type="evidence" value="ECO:0007669"/>
    <property type="project" value="TreeGrafter"/>
</dbReference>
<evidence type="ECO:0000256" key="3">
    <source>
        <dbReference type="ARBA" id="ARBA00022723"/>
    </source>
</evidence>
<evidence type="ECO:0000256" key="9">
    <source>
        <dbReference type="SAM" id="MobiDB-lite"/>
    </source>
</evidence>
<dbReference type="GO" id="GO:0005634">
    <property type="term" value="C:nucleus"/>
    <property type="evidence" value="ECO:0007669"/>
    <property type="project" value="UniProtKB-SubCell"/>
</dbReference>
<keyword evidence="6" id="KW-0862">Zinc</keyword>
<keyword evidence="3" id="KW-0479">Metal-binding</keyword>
<dbReference type="PROSITE" id="PS50157">
    <property type="entry name" value="ZINC_FINGER_C2H2_2"/>
    <property type="match status" value="4"/>
</dbReference>
<dbReference type="SMART" id="SM00355">
    <property type="entry name" value="ZnF_C2H2"/>
    <property type="match status" value="4"/>
</dbReference>
<comment type="subcellular location">
    <subcellularLocation>
        <location evidence="1">Nucleus</location>
    </subcellularLocation>
</comment>
<dbReference type="Proteomes" id="UP001178461">
    <property type="component" value="Chromosome 2"/>
</dbReference>
<reference evidence="11" key="1">
    <citation type="submission" date="2022-12" db="EMBL/GenBank/DDBJ databases">
        <authorList>
            <person name="Alioto T."/>
            <person name="Alioto T."/>
            <person name="Gomez Garrido J."/>
        </authorList>
    </citation>
    <scope>NUCLEOTIDE SEQUENCE</scope>
</reference>
<evidence type="ECO:0000256" key="5">
    <source>
        <dbReference type="ARBA" id="ARBA00022771"/>
    </source>
</evidence>
<gene>
    <name evidence="11" type="ORF">PODLI_1B031030</name>
</gene>
<protein>
    <submittedName>
        <fullName evidence="11">Finger 397-like isoform X3</fullName>
    </submittedName>
</protein>
<keyword evidence="7" id="KW-0539">Nucleus</keyword>
<feature type="compositionally biased region" description="Basic and acidic residues" evidence="9">
    <location>
        <begin position="160"/>
        <end position="187"/>
    </location>
</feature>
<organism evidence="11 12">
    <name type="scientific">Podarcis lilfordi</name>
    <name type="common">Lilford's wall lizard</name>
    <dbReference type="NCBI Taxonomy" id="74358"/>
    <lineage>
        <taxon>Eukaryota</taxon>
        <taxon>Metazoa</taxon>
        <taxon>Chordata</taxon>
        <taxon>Craniata</taxon>
        <taxon>Vertebrata</taxon>
        <taxon>Euteleostomi</taxon>
        <taxon>Lepidosauria</taxon>
        <taxon>Squamata</taxon>
        <taxon>Bifurcata</taxon>
        <taxon>Unidentata</taxon>
        <taxon>Episquamata</taxon>
        <taxon>Laterata</taxon>
        <taxon>Lacertibaenia</taxon>
        <taxon>Lacertidae</taxon>
        <taxon>Podarcis</taxon>
    </lineage>
</organism>
<keyword evidence="5 8" id="KW-0863">Zinc-finger</keyword>
<keyword evidence="4" id="KW-0677">Repeat</keyword>
<dbReference type="Gene3D" id="3.30.160.60">
    <property type="entry name" value="Classic Zinc Finger"/>
    <property type="match status" value="4"/>
</dbReference>
<sequence length="417" mass="47089">MASQQDLAKAAEWQEPLQDACVDSVDAEEVPSDVAQGRIYKDRDGEISLLGGNIKSSSNSSLLLPPEGREMAEVVLSEGLPNSKETGVPLPMFERTPTQPGQQTMFWQVLPEDNGNVLSFGEQKRCWIKRETSQRGETLPEDIHRACAEVPQWDFPLTSETHEQPCEGKGRQKKPVEREGERSERTEVIPGVVILTSSGPIEGEKLPFSGYGRKHNDKSGLVVSHPGEDPSERPPWGKVSQTKRCFCKPQGMLTGGKQHAPAECGRNSLVGHQNICTEEEPKESLEGGQSFRCRLQNHQDVPSGRKNHECSTCRKSFTSRAGLTRHQRIHTGEKPYRCLDCGKSFSRGENLCRHRRVHTREKPYKCSHCRKCFGQRGDLKIHQRIHTGEKPYKCPECDKSFRRRQHLMGHQRTHSRE</sequence>
<feature type="region of interest" description="Disordered" evidence="9">
    <location>
        <begin position="155"/>
        <end position="239"/>
    </location>
</feature>
<feature type="domain" description="C2H2-type" evidence="10">
    <location>
        <begin position="392"/>
        <end position="417"/>
    </location>
</feature>
<dbReference type="PANTHER" id="PTHR23235">
    <property type="entry name" value="KRUEPPEL-LIKE TRANSCRIPTION FACTOR"/>
    <property type="match status" value="1"/>
</dbReference>
<dbReference type="AlphaFoldDB" id="A0AA35JY86"/>
<feature type="domain" description="C2H2-type" evidence="10">
    <location>
        <begin position="336"/>
        <end position="363"/>
    </location>
</feature>
<dbReference type="FunFam" id="3.30.160.60:FF:001767">
    <property type="entry name" value="Zinc finger protein 629"/>
    <property type="match status" value="1"/>
</dbReference>
<evidence type="ECO:0000256" key="8">
    <source>
        <dbReference type="PROSITE-ProRule" id="PRU00042"/>
    </source>
</evidence>
<feature type="domain" description="C2H2-type" evidence="10">
    <location>
        <begin position="364"/>
        <end position="391"/>
    </location>
</feature>
<dbReference type="EMBL" id="OX395127">
    <property type="protein sequence ID" value="CAI5768347.1"/>
    <property type="molecule type" value="Genomic_DNA"/>
</dbReference>
<dbReference type="InterPro" id="IPR036236">
    <property type="entry name" value="Znf_C2H2_sf"/>
</dbReference>
<dbReference type="Pfam" id="PF13465">
    <property type="entry name" value="zf-H2C2_2"/>
    <property type="match status" value="1"/>
</dbReference>
<evidence type="ECO:0000313" key="11">
    <source>
        <dbReference type="EMBL" id="CAI5768347.1"/>
    </source>
</evidence>
<accession>A0AA35JY86</accession>